<dbReference type="CDD" id="cd06170">
    <property type="entry name" value="LuxR_C_like"/>
    <property type="match status" value="1"/>
</dbReference>
<dbReference type="Gene3D" id="1.10.10.10">
    <property type="entry name" value="Winged helix-like DNA-binding domain superfamily/Winged helix DNA-binding domain"/>
    <property type="match status" value="1"/>
</dbReference>
<dbReference type="Pfam" id="PF00196">
    <property type="entry name" value="GerE"/>
    <property type="match status" value="1"/>
</dbReference>
<dbReference type="EMBL" id="JAAIIH010000014">
    <property type="protein sequence ID" value="NMN00996.1"/>
    <property type="molecule type" value="Genomic_DNA"/>
</dbReference>
<gene>
    <name evidence="6" type="ORF">G1C96_1578</name>
</gene>
<dbReference type="PROSITE" id="PS50110">
    <property type="entry name" value="RESPONSE_REGULATORY"/>
    <property type="match status" value="1"/>
</dbReference>
<dbReference type="InterPro" id="IPR001789">
    <property type="entry name" value="Sig_transdc_resp-reg_receiver"/>
</dbReference>
<dbReference type="RefSeq" id="WP_169276082.1">
    <property type="nucleotide sequence ID" value="NZ_JAAIIH010000014.1"/>
</dbReference>
<evidence type="ECO:0000259" key="5">
    <source>
        <dbReference type="PROSITE" id="PS50110"/>
    </source>
</evidence>
<evidence type="ECO:0000313" key="6">
    <source>
        <dbReference type="EMBL" id="NMN00996.1"/>
    </source>
</evidence>
<protein>
    <submittedName>
        <fullName evidence="6">DNA-binding response regulator</fullName>
    </submittedName>
</protein>
<dbReference type="InterPro" id="IPR016032">
    <property type="entry name" value="Sig_transdc_resp-reg_C-effctor"/>
</dbReference>
<dbReference type="PRINTS" id="PR00038">
    <property type="entry name" value="HTHLUXR"/>
</dbReference>
<name>A0A7Y0HY73_9BIFI</name>
<organism evidence="6 7">
    <name type="scientific">Bifidobacterium moraviense</name>
    <dbReference type="NCBI Taxonomy" id="2675323"/>
    <lineage>
        <taxon>Bacteria</taxon>
        <taxon>Bacillati</taxon>
        <taxon>Actinomycetota</taxon>
        <taxon>Actinomycetes</taxon>
        <taxon>Bifidobacteriales</taxon>
        <taxon>Bifidobacteriaceae</taxon>
        <taxon>Bifidobacterium</taxon>
    </lineage>
</organism>
<feature type="region of interest" description="Disordered" evidence="3">
    <location>
        <begin position="240"/>
        <end position="262"/>
    </location>
</feature>
<feature type="domain" description="HTH luxR-type" evidence="4">
    <location>
        <begin position="173"/>
        <end position="238"/>
    </location>
</feature>
<dbReference type="PROSITE" id="PS50043">
    <property type="entry name" value="HTH_LUXR_2"/>
    <property type="match status" value="1"/>
</dbReference>
<keyword evidence="2" id="KW-0597">Phosphoprotein</keyword>
<dbReference type="InterPro" id="IPR011006">
    <property type="entry name" value="CheY-like_superfamily"/>
</dbReference>
<dbReference type="CDD" id="cd00156">
    <property type="entry name" value="REC"/>
    <property type="match status" value="1"/>
</dbReference>
<dbReference type="Proteomes" id="UP000588277">
    <property type="component" value="Unassembled WGS sequence"/>
</dbReference>
<accession>A0A7Y0HY73</accession>
<dbReference type="SMART" id="SM00448">
    <property type="entry name" value="REC"/>
    <property type="match status" value="1"/>
</dbReference>
<dbReference type="Gene3D" id="3.40.50.2300">
    <property type="match status" value="1"/>
</dbReference>
<evidence type="ECO:0000256" key="1">
    <source>
        <dbReference type="ARBA" id="ARBA00023125"/>
    </source>
</evidence>
<feature type="modified residue" description="4-aspartylphosphate" evidence="2">
    <location>
        <position position="76"/>
    </location>
</feature>
<keyword evidence="1 6" id="KW-0238">DNA-binding</keyword>
<dbReference type="InterPro" id="IPR000792">
    <property type="entry name" value="Tscrpt_reg_LuxR_C"/>
</dbReference>
<evidence type="ECO:0000259" key="4">
    <source>
        <dbReference type="PROSITE" id="PS50043"/>
    </source>
</evidence>
<dbReference type="PANTHER" id="PTHR43214">
    <property type="entry name" value="TWO-COMPONENT RESPONSE REGULATOR"/>
    <property type="match status" value="1"/>
</dbReference>
<dbReference type="GO" id="GO:0003677">
    <property type="term" value="F:DNA binding"/>
    <property type="evidence" value="ECO:0007669"/>
    <property type="project" value="UniProtKB-KW"/>
</dbReference>
<evidence type="ECO:0000256" key="3">
    <source>
        <dbReference type="SAM" id="MobiDB-lite"/>
    </source>
</evidence>
<comment type="caution">
    <text evidence="6">The sequence shown here is derived from an EMBL/GenBank/DDBJ whole genome shotgun (WGS) entry which is preliminary data.</text>
</comment>
<dbReference type="SUPFAM" id="SSF52172">
    <property type="entry name" value="CheY-like"/>
    <property type="match status" value="1"/>
</dbReference>
<dbReference type="InterPro" id="IPR036388">
    <property type="entry name" value="WH-like_DNA-bd_sf"/>
</dbReference>
<dbReference type="GO" id="GO:0000160">
    <property type="term" value="P:phosphorelay signal transduction system"/>
    <property type="evidence" value="ECO:0007669"/>
    <property type="project" value="InterPro"/>
</dbReference>
<dbReference type="SMART" id="SM00421">
    <property type="entry name" value="HTH_LUXR"/>
    <property type="match status" value="1"/>
</dbReference>
<dbReference type="AlphaFoldDB" id="A0A7Y0HY73"/>
<dbReference type="GO" id="GO:0006355">
    <property type="term" value="P:regulation of DNA-templated transcription"/>
    <property type="evidence" value="ECO:0007669"/>
    <property type="project" value="InterPro"/>
</dbReference>
<keyword evidence="7" id="KW-1185">Reference proteome</keyword>
<sequence length="262" mass="27820">MNATNPRHDADRAGRTYRIGVVDNDAMTLMALRGLLESRLEPHGIAVAWAVRSGDEAVERCVDAAPRERPDLVLADMGMDDVDGAAVCRRIRAFSDRIVLLGMTSYSLNRYRGMARAAGAQALLDKADFAAMADVLRAWASGRPHVESGFMTPGEAHRALCGSGGRHVGEGDAVPGGEGLTAKEIEVMDRCIQGYTAREVAQQLGLTESTVKTHIRHAIAKLGVRNKLQAVQRWTALRGARPADGAGPTDGAGPAGIAGDRS</sequence>
<dbReference type="SUPFAM" id="SSF46894">
    <property type="entry name" value="C-terminal effector domain of the bipartite response regulators"/>
    <property type="match status" value="1"/>
</dbReference>
<dbReference type="PROSITE" id="PS00622">
    <property type="entry name" value="HTH_LUXR_1"/>
    <property type="match status" value="1"/>
</dbReference>
<reference evidence="6 7" key="1">
    <citation type="submission" date="2020-02" db="EMBL/GenBank/DDBJ databases">
        <title>Characterization of phylogenetic diversity of novel bifidobacterial species isolated in Czech ZOOs.</title>
        <authorList>
            <person name="Lugli G.A."/>
            <person name="Vera N.B."/>
            <person name="Ventura M."/>
        </authorList>
    </citation>
    <scope>NUCLEOTIDE SEQUENCE [LARGE SCALE GENOMIC DNA]</scope>
    <source>
        <strain evidence="6 7">DSM 109958</strain>
    </source>
</reference>
<evidence type="ECO:0000313" key="7">
    <source>
        <dbReference type="Proteomes" id="UP000588277"/>
    </source>
</evidence>
<feature type="domain" description="Response regulatory" evidence="5">
    <location>
        <begin position="18"/>
        <end position="140"/>
    </location>
</feature>
<evidence type="ECO:0000256" key="2">
    <source>
        <dbReference type="PROSITE-ProRule" id="PRU00169"/>
    </source>
</evidence>
<dbReference type="Pfam" id="PF00072">
    <property type="entry name" value="Response_reg"/>
    <property type="match status" value="1"/>
</dbReference>
<dbReference type="InterPro" id="IPR039420">
    <property type="entry name" value="WalR-like"/>
</dbReference>
<proteinExistence type="predicted"/>